<reference evidence="4" key="1">
    <citation type="journal article" date="2021" name="PeerJ">
        <title>Extensive microbial diversity within the chicken gut microbiome revealed by metagenomics and culture.</title>
        <authorList>
            <person name="Gilroy R."/>
            <person name="Ravi A."/>
            <person name="Getino M."/>
            <person name="Pursley I."/>
            <person name="Horton D.L."/>
            <person name="Alikhan N.F."/>
            <person name="Baker D."/>
            <person name="Gharbi K."/>
            <person name="Hall N."/>
            <person name="Watson M."/>
            <person name="Adriaenssens E.M."/>
            <person name="Foster-Nyarko E."/>
            <person name="Jarju S."/>
            <person name="Secka A."/>
            <person name="Antonio M."/>
            <person name="Oren A."/>
            <person name="Chaudhuri R.R."/>
            <person name="La Ragione R."/>
            <person name="Hildebrand F."/>
            <person name="Pallen M.J."/>
        </authorList>
    </citation>
    <scope>NUCLEOTIDE SEQUENCE</scope>
    <source>
        <strain evidence="4">687</strain>
    </source>
</reference>
<name>A0A9E2NSI2_9GAMM</name>
<evidence type="ECO:0000256" key="1">
    <source>
        <dbReference type="SAM" id="Coils"/>
    </source>
</evidence>
<accession>A0A9E2NSI2</accession>
<feature type="signal peptide" evidence="3">
    <location>
        <begin position="1"/>
        <end position="21"/>
    </location>
</feature>
<protein>
    <recommendedName>
        <fullName evidence="6">YbgF trimerisation domain-containing protein</fullName>
    </recommendedName>
</protein>
<organism evidence="4 5">
    <name type="scientific">Candidatus Anaerobiospirillum merdipullorum</name>
    <dbReference type="NCBI Taxonomy" id="2838450"/>
    <lineage>
        <taxon>Bacteria</taxon>
        <taxon>Pseudomonadati</taxon>
        <taxon>Pseudomonadota</taxon>
        <taxon>Gammaproteobacteria</taxon>
        <taxon>Aeromonadales</taxon>
        <taxon>Succinivibrionaceae</taxon>
        <taxon>Anaerobiospirillum</taxon>
    </lineage>
</organism>
<feature type="compositionally biased region" description="Low complexity" evidence="2">
    <location>
        <begin position="101"/>
        <end position="113"/>
    </location>
</feature>
<feature type="region of interest" description="Disordered" evidence="2">
    <location>
        <begin position="53"/>
        <end position="113"/>
    </location>
</feature>
<comment type="caution">
    <text evidence="4">The sequence shown here is derived from an EMBL/GenBank/DDBJ whole genome shotgun (WGS) entry which is preliminary data.</text>
</comment>
<evidence type="ECO:0000256" key="3">
    <source>
        <dbReference type="SAM" id="SignalP"/>
    </source>
</evidence>
<feature type="compositionally biased region" description="Low complexity" evidence="2">
    <location>
        <begin position="70"/>
        <end position="88"/>
    </location>
</feature>
<evidence type="ECO:0000313" key="5">
    <source>
        <dbReference type="Proteomes" id="UP000824150"/>
    </source>
</evidence>
<feature type="chain" id="PRO_5039580264" description="YbgF trimerisation domain-containing protein" evidence="3">
    <location>
        <begin position="22"/>
        <end position="218"/>
    </location>
</feature>
<evidence type="ECO:0000256" key="2">
    <source>
        <dbReference type="SAM" id="MobiDB-lite"/>
    </source>
</evidence>
<evidence type="ECO:0000313" key="4">
    <source>
        <dbReference type="EMBL" id="MBU3827271.1"/>
    </source>
</evidence>
<dbReference type="Proteomes" id="UP000824150">
    <property type="component" value="Unassembled WGS sequence"/>
</dbReference>
<dbReference type="EMBL" id="JAHLFG010000078">
    <property type="protein sequence ID" value="MBU3827271.1"/>
    <property type="molecule type" value="Genomic_DNA"/>
</dbReference>
<dbReference type="AlphaFoldDB" id="A0A9E2NSI2"/>
<keyword evidence="1" id="KW-0175">Coiled coil</keyword>
<sequence>MRKLKLTLMTAAVVFSLHATAAPLSLPQVDLGALLSAGTSSFSEQARLGGFRMSRARPAARNFGGDGARSTRSQNTNQSANTNQNRQQDAQFSQQSPYRNTTTGAGAATMPGYTGSPFLSSLTGTMTGMLLANMLFGSTAQAATQTAPVTPEKLTDAELQDCINTLDSKMAELEATRGDILNGNSETKDADLAQLDKDLEQLKDLQLRLLKERVNRLG</sequence>
<proteinExistence type="predicted"/>
<feature type="compositionally biased region" description="Polar residues" evidence="2">
    <location>
        <begin position="89"/>
        <end position="100"/>
    </location>
</feature>
<reference evidence="4" key="2">
    <citation type="submission" date="2021-04" db="EMBL/GenBank/DDBJ databases">
        <authorList>
            <person name="Gilroy R."/>
        </authorList>
    </citation>
    <scope>NUCLEOTIDE SEQUENCE</scope>
    <source>
        <strain evidence="4">687</strain>
    </source>
</reference>
<feature type="coiled-coil region" evidence="1">
    <location>
        <begin position="185"/>
        <end position="212"/>
    </location>
</feature>
<evidence type="ECO:0008006" key="6">
    <source>
        <dbReference type="Google" id="ProtNLM"/>
    </source>
</evidence>
<keyword evidence="3" id="KW-0732">Signal</keyword>
<gene>
    <name evidence="4" type="ORF">IAA31_07255</name>
</gene>